<dbReference type="Proteomes" id="UP000741360">
    <property type="component" value="Unassembled WGS sequence"/>
</dbReference>
<dbReference type="FunFam" id="2.60.260.20:FF:000005">
    <property type="entry name" value="Chaperone protein dnaJ 1, mitochondrial"/>
    <property type="match status" value="1"/>
</dbReference>
<feature type="binding site" evidence="8">
    <location>
        <position position="202"/>
    </location>
    <ligand>
        <name>Zn(2+)</name>
        <dbReference type="ChEBI" id="CHEBI:29105"/>
        <label>1</label>
    </ligand>
</feature>
<keyword evidence="6 8" id="KW-0346">Stress response</keyword>
<feature type="binding site" evidence="8">
    <location>
        <position position="188"/>
    </location>
    <ligand>
        <name>Zn(2+)</name>
        <dbReference type="ChEBI" id="CHEBI:29105"/>
        <label>2</label>
    </ligand>
</feature>
<dbReference type="GO" id="GO:0042026">
    <property type="term" value="P:protein refolding"/>
    <property type="evidence" value="ECO:0007669"/>
    <property type="project" value="TreeGrafter"/>
</dbReference>
<dbReference type="PROSITE" id="PS51188">
    <property type="entry name" value="ZF_CR"/>
    <property type="match status" value="1"/>
</dbReference>
<gene>
    <name evidence="8 12" type="primary">dnaJ</name>
    <name evidence="12" type="ORF">HYY65_01230</name>
</gene>
<evidence type="ECO:0000259" key="11">
    <source>
        <dbReference type="PROSITE" id="PS51188"/>
    </source>
</evidence>
<dbReference type="GO" id="GO:0009408">
    <property type="term" value="P:response to heat"/>
    <property type="evidence" value="ECO:0007669"/>
    <property type="project" value="InterPro"/>
</dbReference>
<feature type="domain" description="J" evidence="10">
    <location>
        <begin position="5"/>
        <end position="70"/>
    </location>
</feature>
<dbReference type="InterPro" id="IPR008971">
    <property type="entry name" value="HSP40/DnaJ_pept-bd"/>
</dbReference>
<feature type="binding site" evidence="8">
    <location>
        <position position="152"/>
    </location>
    <ligand>
        <name>Zn(2+)</name>
        <dbReference type="ChEBI" id="CHEBI:29105"/>
        <label>1</label>
    </ligand>
</feature>
<evidence type="ECO:0000256" key="4">
    <source>
        <dbReference type="ARBA" id="ARBA00022771"/>
    </source>
</evidence>
<proteinExistence type="inferred from homology"/>
<dbReference type="PRINTS" id="PR00625">
    <property type="entry name" value="JDOMAIN"/>
</dbReference>
<dbReference type="InterPro" id="IPR001623">
    <property type="entry name" value="DnaJ_domain"/>
</dbReference>
<dbReference type="EMBL" id="JACPSX010000022">
    <property type="protein sequence ID" value="MBI3013697.1"/>
    <property type="molecule type" value="Genomic_DNA"/>
</dbReference>
<comment type="subcellular location">
    <subcellularLocation>
        <location evidence="8">Cytoplasm</location>
    </subcellularLocation>
</comment>
<dbReference type="SMART" id="SM00271">
    <property type="entry name" value="DnaJ"/>
    <property type="match status" value="1"/>
</dbReference>
<evidence type="ECO:0000256" key="6">
    <source>
        <dbReference type="ARBA" id="ARBA00023016"/>
    </source>
</evidence>
<dbReference type="InterPro" id="IPR001305">
    <property type="entry name" value="HSP_DnaJ_Cys-rich_dom"/>
</dbReference>
<evidence type="ECO:0000256" key="2">
    <source>
        <dbReference type="ARBA" id="ARBA00022723"/>
    </source>
</evidence>
<dbReference type="Pfam" id="PF01556">
    <property type="entry name" value="DnaJ_C"/>
    <property type="match status" value="1"/>
</dbReference>
<dbReference type="Pfam" id="PF00684">
    <property type="entry name" value="DnaJ_CXXCXGXG"/>
    <property type="match status" value="1"/>
</dbReference>
<comment type="similarity">
    <text evidence="8">Belongs to the DnaJ family.</text>
</comment>
<dbReference type="SUPFAM" id="SSF57938">
    <property type="entry name" value="DnaJ/Hsp40 cysteine-rich domain"/>
    <property type="match status" value="1"/>
</dbReference>
<dbReference type="CDD" id="cd10747">
    <property type="entry name" value="DnaJ_C"/>
    <property type="match status" value="1"/>
</dbReference>
<reference evidence="12" key="1">
    <citation type="submission" date="2020-07" db="EMBL/GenBank/DDBJ databases">
        <title>Huge and variable diversity of episymbiotic CPR bacteria and DPANN archaea in groundwater ecosystems.</title>
        <authorList>
            <person name="He C.Y."/>
            <person name="Keren R."/>
            <person name="Whittaker M."/>
            <person name="Farag I.F."/>
            <person name="Doudna J."/>
            <person name="Cate J.H.D."/>
            <person name="Banfield J.F."/>
        </authorList>
    </citation>
    <scope>NUCLEOTIDE SEQUENCE</scope>
    <source>
        <strain evidence="12">NC_groundwater_717_Ag_S-0.2um_59_8</strain>
    </source>
</reference>
<comment type="subunit">
    <text evidence="8">Homodimer.</text>
</comment>
<keyword evidence="8" id="KW-0963">Cytoplasm</keyword>
<protein>
    <recommendedName>
        <fullName evidence="8">Chaperone protein DnaJ</fullName>
    </recommendedName>
</protein>
<dbReference type="InterPro" id="IPR012724">
    <property type="entry name" value="DnaJ"/>
</dbReference>
<dbReference type="PANTHER" id="PTHR43096">
    <property type="entry name" value="DNAJ HOMOLOG 1, MITOCHONDRIAL-RELATED"/>
    <property type="match status" value="1"/>
</dbReference>
<keyword evidence="3 8" id="KW-0677">Repeat</keyword>
<evidence type="ECO:0000313" key="13">
    <source>
        <dbReference type="Proteomes" id="UP000741360"/>
    </source>
</evidence>
<dbReference type="SUPFAM" id="SSF49493">
    <property type="entry name" value="HSP40/DnaJ peptide-binding domain"/>
    <property type="match status" value="2"/>
</dbReference>
<keyword evidence="5 8" id="KW-0862">Zinc</keyword>
<dbReference type="GO" id="GO:0006260">
    <property type="term" value="P:DNA replication"/>
    <property type="evidence" value="ECO:0007669"/>
    <property type="project" value="UniProtKB-KW"/>
</dbReference>
<dbReference type="PROSITE" id="PS00636">
    <property type="entry name" value="DNAJ_1"/>
    <property type="match status" value="1"/>
</dbReference>
<dbReference type="CDD" id="cd10719">
    <property type="entry name" value="DnaJ_zf"/>
    <property type="match status" value="1"/>
</dbReference>
<feature type="domain" description="CR-type" evidence="11">
    <location>
        <begin position="139"/>
        <end position="214"/>
    </location>
</feature>
<sequence>MAKRDYYETLGVKRNASLAEIKKAYRKLARKYHPDLNPANAEAERKFKEISEAYQVLSDPEKRKRYNQFGHEGFQAQPGFDSSPFSQYTQGPEGFNFSNLGDLFGDLFGRARGAQAQAPRAGKDLHYTVEIGFEDAVKGVTPTISITREEACPRCRGTGALGSPTICPECKGSGQIGVISGLGFGRTCPRCQGRGNLVTNPCPACHSKGTQPKTEQISVKIPPGVDTGSKIRFAGKGEHLGNGSSPGDLYIVTKVRPDPRFVRKGDNIHTELPITVSEAALGAKVPVQTIDGITTMVIPPGTHSGQIFRLRERGMPHLKGGGRGDHYVTVKITLPKHLDEKGRQILEEFARVCPYDPRKE</sequence>
<comment type="function">
    <text evidence="8">Participates actively in the response to hyperosmotic and heat shock by preventing the aggregation of stress-denatured proteins and by disaggregating proteins, also in an autonomous, DnaK-independent fashion. Unfolded proteins bind initially to DnaJ; upon interaction with the DnaJ-bound protein, DnaK hydrolyzes its bound ATP, resulting in the formation of a stable complex. GrpE releases ADP from DnaK; ATP binding to DnaK triggers the release of the substrate protein, thus completing the reaction cycle. Several rounds of ATP-dependent interactions between DnaJ, DnaK and GrpE are required for fully efficient folding. Also involved, together with DnaK and GrpE, in the DNA replication of plasmids through activation of initiation proteins.</text>
</comment>
<dbReference type="InterPro" id="IPR002939">
    <property type="entry name" value="DnaJ_C"/>
</dbReference>
<feature type="binding site" evidence="8">
    <location>
        <position position="170"/>
    </location>
    <ligand>
        <name>Zn(2+)</name>
        <dbReference type="ChEBI" id="CHEBI:29105"/>
        <label>2</label>
    </ligand>
</feature>
<evidence type="ECO:0000256" key="7">
    <source>
        <dbReference type="ARBA" id="ARBA00023186"/>
    </source>
</evidence>
<feature type="zinc finger region" description="CR-type" evidence="9">
    <location>
        <begin position="139"/>
        <end position="214"/>
    </location>
</feature>
<feature type="binding site" evidence="8">
    <location>
        <position position="205"/>
    </location>
    <ligand>
        <name>Zn(2+)</name>
        <dbReference type="ChEBI" id="CHEBI:29105"/>
        <label>1</label>
    </ligand>
</feature>
<evidence type="ECO:0000256" key="9">
    <source>
        <dbReference type="PROSITE-ProRule" id="PRU00546"/>
    </source>
</evidence>
<keyword evidence="4 8" id="KW-0863">Zinc-finger</keyword>
<accession>A0A932GMW4</accession>
<dbReference type="Gene3D" id="1.10.287.110">
    <property type="entry name" value="DnaJ domain"/>
    <property type="match status" value="1"/>
</dbReference>
<dbReference type="HAMAP" id="MF_01152">
    <property type="entry name" value="DnaJ"/>
    <property type="match status" value="1"/>
</dbReference>
<dbReference type="InterPro" id="IPR036410">
    <property type="entry name" value="HSP_DnaJ_Cys-rich_dom_sf"/>
</dbReference>
<keyword evidence="1 8" id="KW-0235">DNA replication</keyword>
<evidence type="ECO:0000256" key="5">
    <source>
        <dbReference type="ARBA" id="ARBA00022833"/>
    </source>
</evidence>
<organism evidence="12 13">
    <name type="scientific">Tectimicrobiota bacterium</name>
    <dbReference type="NCBI Taxonomy" id="2528274"/>
    <lineage>
        <taxon>Bacteria</taxon>
        <taxon>Pseudomonadati</taxon>
        <taxon>Nitrospinota/Tectimicrobiota group</taxon>
        <taxon>Candidatus Tectimicrobiota</taxon>
    </lineage>
</organism>
<keyword evidence="7 8" id="KW-0143">Chaperone</keyword>
<dbReference type="PROSITE" id="PS50076">
    <property type="entry name" value="DNAJ_2"/>
    <property type="match status" value="1"/>
</dbReference>
<dbReference type="GO" id="GO:0005524">
    <property type="term" value="F:ATP binding"/>
    <property type="evidence" value="ECO:0007669"/>
    <property type="project" value="InterPro"/>
</dbReference>
<comment type="caution">
    <text evidence="12">The sequence shown here is derived from an EMBL/GenBank/DDBJ whole genome shotgun (WGS) entry which is preliminary data.</text>
</comment>
<dbReference type="GO" id="GO:0051082">
    <property type="term" value="F:unfolded protein binding"/>
    <property type="evidence" value="ECO:0007669"/>
    <property type="project" value="UniProtKB-UniRule"/>
</dbReference>
<dbReference type="PANTHER" id="PTHR43096:SF52">
    <property type="entry name" value="DNAJ HOMOLOG 1, MITOCHONDRIAL-RELATED"/>
    <property type="match status" value="1"/>
</dbReference>
<evidence type="ECO:0000256" key="8">
    <source>
        <dbReference type="HAMAP-Rule" id="MF_01152"/>
    </source>
</evidence>
<dbReference type="InterPro" id="IPR036869">
    <property type="entry name" value="J_dom_sf"/>
</dbReference>
<dbReference type="Gene3D" id="6.20.20.10">
    <property type="match status" value="2"/>
</dbReference>
<feature type="binding site" evidence="8">
    <location>
        <position position="191"/>
    </location>
    <ligand>
        <name>Zn(2+)</name>
        <dbReference type="ChEBI" id="CHEBI:29105"/>
        <label>2</label>
    </ligand>
</feature>
<evidence type="ECO:0000259" key="10">
    <source>
        <dbReference type="PROSITE" id="PS50076"/>
    </source>
</evidence>
<dbReference type="Gene3D" id="2.60.260.20">
    <property type="entry name" value="Urease metallochaperone UreE, N-terminal domain"/>
    <property type="match status" value="2"/>
</dbReference>
<dbReference type="SUPFAM" id="SSF46565">
    <property type="entry name" value="Chaperone J-domain"/>
    <property type="match status" value="1"/>
</dbReference>
<dbReference type="GO" id="GO:0005737">
    <property type="term" value="C:cytoplasm"/>
    <property type="evidence" value="ECO:0007669"/>
    <property type="project" value="UniProtKB-SubCell"/>
</dbReference>
<evidence type="ECO:0000256" key="3">
    <source>
        <dbReference type="ARBA" id="ARBA00022737"/>
    </source>
</evidence>
<dbReference type="AlphaFoldDB" id="A0A932GMW4"/>
<dbReference type="FunFam" id="1.10.287.110:FF:000034">
    <property type="entry name" value="Chaperone protein DnaJ"/>
    <property type="match status" value="1"/>
</dbReference>
<feature type="binding site" evidence="8">
    <location>
        <position position="167"/>
    </location>
    <ligand>
        <name>Zn(2+)</name>
        <dbReference type="ChEBI" id="CHEBI:29105"/>
        <label>2</label>
    </ligand>
</feature>
<dbReference type="GO" id="GO:0008270">
    <property type="term" value="F:zinc ion binding"/>
    <property type="evidence" value="ECO:0007669"/>
    <property type="project" value="UniProtKB-UniRule"/>
</dbReference>
<dbReference type="GO" id="GO:0031072">
    <property type="term" value="F:heat shock protein binding"/>
    <property type="evidence" value="ECO:0007669"/>
    <property type="project" value="InterPro"/>
</dbReference>
<name>A0A932GMW4_UNCTE</name>
<feature type="binding site" evidence="8">
    <location>
        <position position="155"/>
    </location>
    <ligand>
        <name>Zn(2+)</name>
        <dbReference type="ChEBI" id="CHEBI:29105"/>
        <label>1</label>
    </ligand>
</feature>
<comment type="caution">
    <text evidence="8">Lacks conserved residue(s) required for the propagation of feature annotation.</text>
</comment>
<dbReference type="NCBIfam" id="NF008035">
    <property type="entry name" value="PRK10767.1"/>
    <property type="match status" value="1"/>
</dbReference>
<keyword evidence="2 8" id="KW-0479">Metal-binding</keyword>
<dbReference type="Pfam" id="PF00226">
    <property type="entry name" value="DnaJ"/>
    <property type="match status" value="1"/>
</dbReference>
<evidence type="ECO:0000256" key="1">
    <source>
        <dbReference type="ARBA" id="ARBA00022705"/>
    </source>
</evidence>
<comment type="cofactor">
    <cofactor evidence="8">
        <name>Zn(2+)</name>
        <dbReference type="ChEBI" id="CHEBI:29105"/>
    </cofactor>
    <text evidence="8">Binds 2 Zn(2+) ions per monomer.</text>
</comment>
<dbReference type="NCBIfam" id="TIGR02349">
    <property type="entry name" value="DnaJ_bact"/>
    <property type="match status" value="1"/>
</dbReference>
<comment type="domain">
    <text evidence="8">The J domain is necessary and sufficient to stimulate DnaK ATPase activity. Zinc center 1 plays an important role in the autonomous, DnaK-independent chaperone activity of DnaJ. Zinc center 2 is essential for interaction with DnaK and for DnaJ activity.</text>
</comment>
<dbReference type="CDD" id="cd06257">
    <property type="entry name" value="DnaJ"/>
    <property type="match status" value="1"/>
</dbReference>
<dbReference type="InterPro" id="IPR018253">
    <property type="entry name" value="DnaJ_domain_CS"/>
</dbReference>
<evidence type="ECO:0000313" key="12">
    <source>
        <dbReference type="EMBL" id="MBI3013697.1"/>
    </source>
</evidence>